<evidence type="ECO:0000256" key="2">
    <source>
        <dbReference type="ARBA" id="ARBA00022797"/>
    </source>
</evidence>
<dbReference type="Proteomes" id="UP000015462">
    <property type="component" value="Unassembled WGS sequence"/>
</dbReference>
<evidence type="ECO:0000256" key="1">
    <source>
        <dbReference type="ARBA" id="ARBA00009570"/>
    </source>
</evidence>
<evidence type="ECO:0000259" key="5">
    <source>
        <dbReference type="Pfam" id="PF13577"/>
    </source>
</evidence>
<reference evidence="6 7" key="1">
    <citation type="journal article" date="2013" name="Genome Announc.">
        <title>Genome Sequence of the Pyrene- and Fluoranthene-Degrading Bacterium Cycloclasticus sp. Strain PY97M.</title>
        <authorList>
            <person name="Cui Z."/>
            <person name="Xu G."/>
            <person name="Li Q."/>
            <person name="Gao W."/>
            <person name="Zheng L."/>
        </authorList>
    </citation>
    <scope>NUCLEOTIDE SEQUENCE [LARGE SCALE GENOMIC DNA]</scope>
    <source>
        <strain evidence="6 7">PY97M</strain>
    </source>
</reference>
<evidence type="ECO:0000313" key="6">
    <source>
        <dbReference type="EMBL" id="EPD12171.1"/>
    </source>
</evidence>
<dbReference type="Gene3D" id="3.10.450.50">
    <property type="match status" value="1"/>
</dbReference>
<dbReference type="InterPro" id="IPR032710">
    <property type="entry name" value="NTF2-like_dom_sf"/>
</dbReference>
<gene>
    <name evidence="6" type="ORF">L196_11118</name>
</gene>
<evidence type="ECO:0000313" key="7">
    <source>
        <dbReference type="Proteomes" id="UP000015462"/>
    </source>
</evidence>
<dbReference type="Pfam" id="PF13577">
    <property type="entry name" value="SnoaL_4"/>
    <property type="match status" value="1"/>
</dbReference>
<comment type="caution">
    <text evidence="6">The sequence shown here is derived from an EMBL/GenBank/DDBJ whole genome shotgun (WGS) entry which is preliminary data.</text>
</comment>
<dbReference type="SUPFAM" id="SSF54427">
    <property type="entry name" value="NTF2-like"/>
    <property type="match status" value="1"/>
</dbReference>
<proteinExistence type="inferred from homology"/>
<keyword evidence="4" id="KW-0560">Oxidoreductase</keyword>
<dbReference type="InterPro" id="IPR000391">
    <property type="entry name" value="Rng_hydr_dOase-bsu"/>
</dbReference>
<dbReference type="GO" id="GO:0051213">
    <property type="term" value="F:dioxygenase activity"/>
    <property type="evidence" value="ECO:0007669"/>
    <property type="project" value="UniProtKB-KW"/>
</dbReference>
<comment type="similarity">
    <text evidence="1">Belongs to the bacterial ring-hydroxylating dioxygenase beta subunit family.</text>
</comment>
<dbReference type="RefSeq" id="WP_015007032.1">
    <property type="nucleotide sequence ID" value="NZ_JARGOU010000029.1"/>
</dbReference>
<dbReference type="InterPro" id="IPR037401">
    <property type="entry name" value="SnoaL-like"/>
</dbReference>
<accession>A0AB33YY69</accession>
<keyword evidence="3 6" id="KW-0223">Dioxygenase</keyword>
<dbReference type="CDD" id="cd00667">
    <property type="entry name" value="ring_hydroxylating_dioxygenases_beta"/>
    <property type="match status" value="1"/>
</dbReference>
<dbReference type="EMBL" id="ASHL01000013">
    <property type="protein sequence ID" value="EPD12171.1"/>
    <property type="molecule type" value="Genomic_DNA"/>
</dbReference>
<keyword evidence="7" id="KW-1185">Reference proteome</keyword>
<evidence type="ECO:0000256" key="4">
    <source>
        <dbReference type="ARBA" id="ARBA00023002"/>
    </source>
</evidence>
<sequence length="161" mass="18715">MPNNAITLELKSEIEDLLNSYVQCIDDDDLENWPNFFTDQCLYQIIPRENHEIGLPTAVMWCDSRGMLEDRITALRHANVYQVQWYRHIISNPVITTDDGETFHVQSNYAVFKTCNDGESTVYNVGRYVDEIVRDKGVLKFKKRSAIYDTHRITTLLVIPV</sequence>
<protein>
    <submittedName>
        <fullName evidence="6">Aromatic-ring-hydroxylating dioxygenase subunit beta</fullName>
    </submittedName>
</protein>
<dbReference type="AlphaFoldDB" id="A0AB33YY69"/>
<evidence type="ECO:0000256" key="3">
    <source>
        <dbReference type="ARBA" id="ARBA00022964"/>
    </source>
</evidence>
<organism evidence="6 7">
    <name type="scientific">Cycloclasticus pugetii</name>
    <dbReference type="NCBI Taxonomy" id="34068"/>
    <lineage>
        <taxon>Bacteria</taxon>
        <taxon>Pseudomonadati</taxon>
        <taxon>Pseudomonadota</taxon>
        <taxon>Gammaproteobacteria</taxon>
        <taxon>Thiotrichales</taxon>
        <taxon>Piscirickettsiaceae</taxon>
        <taxon>Cycloclasticus</taxon>
    </lineage>
</organism>
<name>A0AB33YY69_9GAMM</name>
<feature type="domain" description="SnoaL-like" evidence="5">
    <location>
        <begin position="8"/>
        <end position="144"/>
    </location>
</feature>
<keyword evidence="2" id="KW-0058">Aromatic hydrocarbons catabolism</keyword>